<keyword evidence="1" id="KW-1133">Transmembrane helix</keyword>
<dbReference type="PANTHER" id="PTHR32305:SF15">
    <property type="entry name" value="PROTEIN RHSA-RELATED"/>
    <property type="match status" value="1"/>
</dbReference>
<dbReference type="PANTHER" id="PTHR32305">
    <property type="match status" value="1"/>
</dbReference>
<dbReference type="InterPro" id="IPR022385">
    <property type="entry name" value="Rhs_assc_core"/>
</dbReference>
<dbReference type="EMBL" id="FNBH01000009">
    <property type="protein sequence ID" value="SDG66321.1"/>
    <property type="molecule type" value="Genomic_DNA"/>
</dbReference>
<keyword evidence="3" id="KW-1185">Reference proteome</keyword>
<feature type="non-terminal residue" evidence="2">
    <location>
        <position position="1"/>
    </location>
</feature>
<organism evidence="2 3">
    <name type="scientific">Epilithonimonas hungarica</name>
    <dbReference type="NCBI Taxonomy" id="454006"/>
    <lineage>
        <taxon>Bacteria</taxon>
        <taxon>Pseudomonadati</taxon>
        <taxon>Bacteroidota</taxon>
        <taxon>Flavobacteriia</taxon>
        <taxon>Flavobacteriales</taxon>
        <taxon>Weeksellaceae</taxon>
        <taxon>Chryseobacterium group</taxon>
        <taxon>Epilithonimonas</taxon>
    </lineage>
</organism>
<accession>A0A1G7W369</accession>
<dbReference type="Gene3D" id="2.180.10.10">
    <property type="entry name" value="RHS repeat-associated core"/>
    <property type="match status" value="1"/>
</dbReference>
<keyword evidence="1" id="KW-0472">Membrane</keyword>
<dbReference type="RefSeq" id="WP_317040545.1">
    <property type="nucleotide sequence ID" value="NZ_FNBH01000009.1"/>
</dbReference>
<dbReference type="Proteomes" id="UP000199203">
    <property type="component" value="Unassembled WGS sequence"/>
</dbReference>
<feature type="transmembrane region" description="Helical" evidence="1">
    <location>
        <begin position="311"/>
        <end position="332"/>
    </location>
</feature>
<dbReference type="InterPro" id="IPR050708">
    <property type="entry name" value="T6SS_VgrG/RHS"/>
</dbReference>
<keyword evidence="1" id="KW-0812">Transmembrane</keyword>
<protein>
    <submittedName>
        <fullName evidence="2">RHS repeat-associated core domain-containing protein</fullName>
    </submittedName>
</protein>
<dbReference type="AlphaFoldDB" id="A0A1G7W369"/>
<name>A0A1G7W369_9FLAO</name>
<reference evidence="3" key="1">
    <citation type="submission" date="2016-10" db="EMBL/GenBank/DDBJ databases">
        <authorList>
            <person name="Varghese N."/>
            <person name="Submissions S."/>
        </authorList>
    </citation>
    <scope>NUCLEOTIDE SEQUENCE [LARGE SCALE GENOMIC DNA]</scope>
    <source>
        <strain evidence="3">DSM 19684</strain>
    </source>
</reference>
<gene>
    <name evidence="2" type="ORF">SAMN05421825_3787</name>
</gene>
<evidence type="ECO:0000313" key="3">
    <source>
        <dbReference type="Proteomes" id="UP000199203"/>
    </source>
</evidence>
<dbReference type="STRING" id="454006.SAMN05421825_3787"/>
<evidence type="ECO:0000256" key="1">
    <source>
        <dbReference type="SAM" id="Phobius"/>
    </source>
</evidence>
<dbReference type="NCBIfam" id="TIGR03696">
    <property type="entry name" value="Rhs_assc_core"/>
    <property type="match status" value="1"/>
</dbReference>
<proteinExistence type="predicted"/>
<evidence type="ECO:0000313" key="2">
    <source>
        <dbReference type="EMBL" id="SDG66321.1"/>
    </source>
</evidence>
<sequence length="355" mass="39209">IDVLDRNDYYPFGMNMQGVDSSFDTMGSFLNHKYNRKELQETGFYDYGWRQYMPDLGRWFGMDQLSEKYNSFSPYAYVTNNPAMFYDIDGRDMPGWLQSLWDATKYNQVTTFSGFDSSGSPSSISFGNTFSAENFTSFVNFLQGGGTGNYTFWTNSSSSTTASYNNAGMDVNVQGLIGNNINIKAGDFQRGFDEFVYNTDSFFDGVVNYPAIDFPGFLDKYYNGNLGYLEMAVKTYNKVPNVTKRAVAYNLSKMTPFKSGKIFQGTKAFMSKAGKVAGKLGKVSTALSMIAIGADIADDGNVKTSSLLNGGLLAVGIFIPGAAPFILAYGVLDYTFDIGDKLDAEFGSVNTHIYD</sequence>